<sequence length="291" mass="30234">MVALQTLIDGLILGGVFSLAAVGFSLIFGVLGIVNLTHGIFVVAGAYIALLLWSGLGLDPLVGIPVIMVVLFATGYVYQRTIIQWATERATVVASLLVTFGVALVMRNILQLIFSSDIRSISPSYSFVSFSLGDLRIDAVRVAGLTTSLVLLTVLTLFLSRTSFGRMIRATAQQPLAAGLSGINVPHVYGLTFALGAAFAGASGAVIGIVAPFSPATEAIWTLNAFVVVVLGGVGSPAGALLGGLLLGVINTMTAQYIGPSFTNATMFLVLVLMLLVRPQGLMGNAFGESR</sequence>
<keyword evidence="11" id="KW-1185">Reference proteome</keyword>
<evidence type="ECO:0000256" key="8">
    <source>
        <dbReference type="ARBA" id="ARBA00037998"/>
    </source>
</evidence>
<feature type="transmembrane region" description="Helical" evidence="9">
    <location>
        <begin position="257"/>
        <end position="277"/>
    </location>
</feature>
<dbReference type="EMBL" id="VCMV01000037">
    <property type="protein sequence ID" value="KAB0265309.1"/>
    <property type="molecule type" value="Genomic_DNA"/>
</dbReference>
<dbReference type="GO" id="GO:0005886">
    <property type="term" value="C:plasma membrane"/>
    <property type="evidence" value="ECO:0007669"/>
    <property type="project" value="UniProtKB-SubCell"/>
</dbReference>
<protein>
    <submittedName>
        <fullName evidence="10">Branched-chain amino acid ABC transporter permease</fullName>
    </submittedName>
</protein>
<dbReference type="InterPro" id="IPR001851">
    <property type="entry name" value="ABC_transp_permease"/>
</dbReference>
<organism evidence="10 11">
    <name type="scientific">Microvirga brassicacearum</name>
    <dbReference type="NCBI Taxonomy" id="2580413"/>
    <lineage>
        <taxon>Bacteria</taxon>
        <taxon>Pseudomonadati</taxon>
        <taxon>Pseudomonadota</taxon>
        <taxon>Alphaproteobacteria</taxon>
        <taxon>Hyphomicrobiales</taxon>
        <taxon>Methylobacteriaceae</taxon>
        <taxon>Microvirga</taxon>
    </lineage>
</organism>
<dbReference type="GO" id="GO:0006865">
    <property type="term" value="P:amino acid transport"/>
    <property type="evidence" value="ECO:0007669"/>
    <property type="project" value="UniProtKB-KW"/>
</dbReference>
<dbReference type="OrthoDB" id="9807115at2"/>
<feature type="transmembrane region" description="Helical" evidence="9">
    <location>
        <begin position="40"/>
        <end position="56"/>
    </location>
</feature>
<evidence type="ECO:0000256" key="9">
    <source>
        <dbReference type="SAM" id="Phobius"/>
    </source>
</evidence>
<feature type="transmembrane region" description="Helical" evidence="9">
    <location>
        <begin position="90"/>
        <end position="110"/>
    </location>
</feature>
<dbReference type="RefSeq" id="WP_150947434.1">
    <property type="nucleotide sequence ID" value="NZ_VCMV01000037.1"/>
</dbReference>
<gene>
    <name evidence="10" type="ORF">FEZ63_19025</name>
</gene>
<feature type="transmembrane region" description="Helical" evidence="9">
    <location>
        <begin position="62"/>
        <end position="78"/>
    </location>
</feature>
<reference evidence="10 11" key="1">
    <citation type="journal article" date="2019" name="Microorganisms">
        <title>Genome Insights into the Novel Species Microvirga brassicacearum, a Rapeseed Endophyte with Biotechnological Potential.</title>
        <authorList>
            <person name="Jimenez-Gomez A."/>
            <person name="Saati-Santamaria Z."/>
            <person name="Igual J.M."/>
            <person name="Rivas R."/>
            <person name="Mateos P.F."/>
            <person name="Garcia-Fraile P."/>
        </authorList>
    </citation>
    <scope>NUCLEOTIDE SEQUENCE [LARGE SCALE GENOMIC DNA]</scope>
    <source>
        <strain evidence="10 11">CDVBN77</strain>
    </source>
</reference>
<evidence type="ECO:0000313" key="10">
    <source>
        <dbReference type="EMBL" id="KAB0265309.1"/>
    </source>
</evidence>
<name>A0A5N3P6G4_9HYPH</name>
<keyword evidence="7 9" id="KW-0472">Membrane</keyword>
<dbReference type="CDD" id="cd06582">
    <property type="entry name" value="TM_PBP1_LivH_like"/>
    <property type="match status" value="1"/>
</dbReference>
<evidence type="ECO:0000256" key="6">
    <source>
        <dbReference type="ARBA" id="ARBA00022989"/>
    </source>
</evidence>
<keyword evidence="6 9" id="KW-1133">Transmembrane helix</keyword>
<accession>A0A5N3P6G4</accession>
<keyword evidence="3" id="KW-1003">Cell membrane</keyword>
<feature type="transmembrane region" description="Helical" evidence="9">
    <location>
        <begin position="139"/>
        <end position="159"/>
    </location>
</feature>
<evidence type="ECO:0000256" key="5">
    <source>
        <dbReference type="ARBA" id="ARBA00022970"/>
    </source>
</evidence>
<dbReference type="Pfam" id="PF02653">
    <property type="entry name" value="BPD_transp_2"/>
    <property type="match status" value="1"/>
</dbReference>
<evidence type="ECO:0000313" key="11">
    <source>
        <dbReference type="Proteomes" id="UP000325684"/>
    </source>
</evidence>
<dbReference type="PANTHER" id="PTHR11795">
    <property type="entry name" value="BRANCHED-CHAIN AMINO ACID TRANSPORT SYSTEM PERMEASE PROTEIN LIVH"/>
    <property type="match status" value="1"/>
</dbReference>
<evidence type="ECO:0000256" key="7">
    <source>
        <dbReference type="ARBA" id="ARBA00023136"/>
    </source>
</evidence>
<dbReference type="InterPro" id="IPR052157">
    <property type="entry name" value="BCAA_transport_permease"/>
</dbReference>
<evidence type="ECO:0000256" key="3">
    <source>
        <dbReference type="ARBA" id="ARBA00022475"/>
    </source>
</evidence>
<feature type="transmembrane region" description="Helical" evidence="9">
    <location>
        <begin position="225"/>
        <end position="250"/>
    </location>
</feature>
<dbReference type="GO" id="GO:0022857">
    <property type="term" value="F:transmembrane transporter activity"/>
    <property type="evidence" value="ECO:0007669"/>
    <property type="project" value="InterPro"/>
</dbReference>
<dbReference type="PANTHER" id="PTHR11795:SF445">
    <property type="entry name" value="AMINO ACID ABC TRANSPORTER PERMEASE PROTEIN"/>
    <property type="match status" value="1"/>
</dbReference>
<evidence type="ECO:0000256" key="2">
    <source>
        <dbReference type="ARBA" id="ARBA00022448"/>
    </source>
</evidence>
<comment type="caution">
    <text evidence="10">The sequence shown here is derived from an EMBL/GenBank/DDBJ whole genome shotgun (WGS) entry which is preliminary data.</text>
</comment>
<comment type="similarity">
    <text evidence="8">Belongs to the binding-protein-dependent transport system permease family. LivHM subfamily.</text>
</comment>
<keyword evidence="5" id="KW-0029">Amino-acid transport</keyword>
<evidence type="ECO:0000256" key="1">
    <source>
        <dbReference type="ARBA" id="ARBA00004651"/>
    </source>
</evidence>
<dbReference type="Proteomes" id="UP000325684">
    <property type="component" value="Unassembled WGS sequence"/>
</dbReference>
<evidence type="ECO:0000256" key="4">
    <source>
        <dbReference type="ARBA" id="ARBA00022692"/>
    </source>
</evidence>
<feature type="transmembrane region" description="Helical" evidence="9">
    <location>
        <begin position="12"/>
        <end position="33"/>
    </location>
</feature>
<keyword evidence="2" id="KW-0813">Transport</keyword>
<dbReference type="AlphaFoldDB" id="A0A5N3P6G4"/>
<comment type="subcellular location">
    <subcellularLocation>
        <location evidence="1">Cell membrane</location>
        <topology evidence="1">Multi-pass membrane protein</topology>
    </subcellularLocation>
</comment>
<feature type="transmembrane region" description="Helical" evidence="9">
    <location>
        <begin position="188"/>
        <end position="213"/>
    </location>
</feature>
<proteinExistence type="inferred from homology"/>
<keyword evidence="4 9" id="KW-0812">Transmembrane</keyword>